<dbReference type="PROSITE" id="PS00837">
    <property type="entry name" value="ALADH_PNT_2"/>
    <property type="match status" value="1"/>
</dbReference>
<reference evidence="3 4" key="1">
    <citation type="submission" date="2023-07" db="EMBL/GenBank/DDBJ databases">
        <title>The novel representative of Negativicutes class, Anaeroselena agilis gen. nov. sp. nov.</title>
        <authorList>
            <person name="Prokofeva M.I."/>
            <person name="Elcheninov A.G."/>
            <person name="Klyukina A."/>
            <person name="Kublanov I.V."/>
            <person name="Frolov E.N."/>
            <person name="Podosokorskaya O.A."/>
        </authorList>
    </citation>
    <scope>NUCLEOTIDE SEQUENCE [LARGE SCALE GENOMIC DNA]</scope>
    <source>
        <strain evidence="3 4">4137-cl</strain>
    </source>
</reference>
<evidence type="ECO:0000313" key="4">
    <source>
        <dbReference type="Proteomes" id="UP001254848"/>
    </source>
</evidence>
<dbReference type="SUPFAM" id="SSF51905">
    <property type="entry name" value="FAD/NAD(P)-binding domain"/>
    <property type="match status" value="1"/>
</dbReference>
<organism evidence="3 4">
    <name type="scientific">Anaeroselena agilis</name>
    <dbReference type="NCBI Taxonomy" id="3063788"/>
    <lineage>
        <taxon>Bacteria</taxon>
        <taxon>Bacillati</taxon>
        <taxon>Bacillota</taxon>
        <taxon>Negativicutes</taxon>
        <taxon>Acetonemataceae</taxon>
        <taxon>Anaeroselena</taxon>
    </lineage>
</organism>
<keyword evidence="1" id="KW-0560">Oxidoreductase</keyword>
<proteinExistence type="predicted"/>
<dbReference type="InterPro" id="IPR023753">
    <property type="entry name" value="FAD/NAD-binding_dom"/>
</dbReference>
<keyword evidence="4" id="KW-1185">Reference proteome</keyword>
<protein>
    <submittedName>
        <fullName evidence="3">NAD(P)/FAD-dependent oxidoreductase</fullName>
    </submittedName>
</protein>
<evidence type="ECO:0000313" key="3">
    <source>
        <dbReference type="EMBL" id="MDT8902457.1"/>
    </source>
</evidence>
<accession>A0ABU3P092</accession>
<dbReference type="Pfam" id="PF07992">
    <property type="entry name" value="Pyr_redox_2"/>
    <property type="match status" value="1"/>
</dbReference>
<dbReference type="PANTHER" id="PTHR42949">
    <property type="entry name" value="ANAEROBIC GLYCEROL-3-PHOSPHATE DEHYDROGENASE SUBUNIT B"/>
    <property type="match status" value="1"/>
</dbReference>
<dbReference type="RefSeq" id="WP_413780937.1">
    <property type="nucleotide sequence ID" value="NZ_JAUOZS010000001.1"/>
</dbReference>
<dbReference type="InterPro" id="IPR051691">
    <property type="entry name" value="Metab_Enz_Cyan_OpOx_G3PDH"/>
</dbReference>
<comment type="caution">
    <text evidence="3">The sequence shown here is derived from an EMBL/GenBank/DDBJ whole genome shotgun (WGS) entry which is preliminary data.</text>
</comment>
<evidence type="ECO:0000259" key="2">
    <source>
        <dbReference type="Pfam" id="PF07992"/>
    </source>
</evidence>
<dbReference type="PRINTS" id="PR00368">
    <property type="entry name" value="FADPNR"/>
</dbReference>
<dbReference type="PRINTS" id="PR00411">
    <property type="entry name" value="PNDRDTASEI"/>
</dbReference>
<feature type="domain" description="FAD/NAD(P)-binding" evidence="2">
    <location>
        <begin position="5"/>
        <end position="308"/>
    </location>
</feature>
<dbReference type="PANTHER" id="PTHR42949:SF3">
    <property type="entry name" value="ANAEROBIC GLYCEROL-3-PHOSPHATE DEHYDROGENASE SUBUNIT B"/>
    <property type="match status" value="1"/>
</dbReference>
<name>A0ABU3P092_9FIRM</name>
<dbReference type="Proteomes" id="UP001254848">
    <property type="component" value="Unassembled WGS sequence"/>
</dbReference>
<evidence type="ECO:0000256" key="1">
    <source>
        <dbReference type="ARBA" id="ARBA00023002"/>
    </source>
</evidence>
<sequence>MTQADIIVIGAGPAGLSAAAEAARLGADVLVLDENDRPGGQLFKQIHKFFGSKDHRAGVRGYAIGDSLLAETARLGARIELGATVYAIYPDRRVAVITADQRRVILSPKKIILATGASENALAFPGCTLPGVMSAGAVQTMVNLHRVLPAARTLMVGSGNVGLIVSYQIRQAGGQVAALVEAAPVIGGYGVHAAKISRLGVPILTGHTVKCVHGADRVEGATLVALDDRFRPVPGSERDIEIGCVAIAVGLTPLAELALMCGCRYTYIPKLGGHLPVHDDNMETTAAGIYVAGDITGVEEASSAMEEGRLAGIAAAEALGRVAPTEAAALKEAVWTRLNALRTGRFGQARRDAKAQITAEGRGAHVS</sequence>
<gene>
    <name evidence="3" type="ORF">Q4T40_14500</name>
</gene>
<dbReference type="Gene3D" id="3.50.50.60">
    <property type="entry name" value="FAD/NAD(P)-binding domain"/>
    <property type="match status" value="2"/>
</dbReference>
<dbReference type="EMBL" id="JAUOZS010000001">
    <property type="protein sequence ID" value="MDT8902457.1"/>
    <property type="molecule type" value="Genomic_DNA"/>
</dbReference>
<dbReference type="InterPro" id="IPR008143">
    <property type="entry name" value="Ala_DH/PNT_CS2"/>
</dbReference>
<dbReference type="InterPro" id="IPR036188">
    <property type="entry name" value="FAD/NAD-bd_sf"/>
</dbReference>